<dbReference type="AlphaFoldDB" id="A0A9J6H1J1"/>
<sequence>MDEEYEANAREVAPAGHPQSAQECPPPSTVHQPDSATSSGADHPEPEPPGDNAPTATTVQRPRVRQTQTPEQD</sequence>
<feature type="compositionally biased region" description="Polar residues" evidence="1">
    <location>
        <begin position="29"/>
        <end position="40"/>
    </location>
</feature>
<dbReference type="EMBL" id="JABSTR010002729">
    <property type="protein sequence ID" value="KAH9384591.1"/>
    <property type="molecule type" value="Genomic_DNA"/>
</dbReference>
<organism evidence="2 3">
    <name type="scientific">Haemaphysalis longicornis</name>
    <name type="common">Bush tick</name>
    <dbReference type="NCBI Taxonomy" id="44386"/>
    <lineage>
        <taxon>Eukaryota</taxon>
        <taxon>Metazoa</taxon>
        <taxon>Ecdysozoa</taxon>
        <taxon>Arthropoda</taxon>
        <taxon>Chelicerata</taxon>
        <taxon>Arachnida</taxon>
        <taxon>Acari</taxon>
        <taxon>Parasitiformes</taxon>
        <taxon>Ixodida</taxon>
        <taxon>Ixodoidea</taxon>
        <taxon>Ixodidae</taxon>
        <taxon>Haemaphysalinae</taxon>
        <taxon>Haemaphysalis</taxon>
    </lineage>
</organism>
<feature type="region of interest" description="Disordered" evidence="1">
    <location>
        <begin position="1"/>
        <end position="73"/>
    </location>
</feature>
<evidence type="ECO:0000313" key="3">
    <source>
        <dbReference type="Proteomes" id="UP000821853"/>
    </source>
</evidence>
<accession>A0A9J6H1J1</accession>
<evidence type="ECO:0000256" key="1">
    <source>
        <dbReference type="SAM" id="MobiDB-lite"/>
    </source>
</evidence>
<dbReference type="VEuPathDB" id="VectorBase:HLOH_044758"/>
<comment type="caution">
    <text evidence="2">The sequence shown here is derived from an EMBL/GenBank/DDBJ whole genome shotgun (WGS) entry which is preliminary data.</text>
</comment>
<dbReference type="Proteomes" id="UP000821853">
    <property type="component" value="Unassembled WGS sequence"/>
</dbReference>
<keyword evidence="3" id="KW-1185">Reference proteome</keyword>
<feature type="compositionally biased region" description="Polar residues" evidence="1">
    <location>
        <begin position="54"/>
        <end position="73"/>
    </location>
</feature>
<proteinExistence type="predicted"/>
<gene>
    <name evidence="2" type="ORF">HPB48_026600</name>
</gene>
<name>A0A9J6H1J1_HAELO</name>
<reference evidence="2 3" key="1">
    <citation type="journal article" date="2020" name="Cell">
        <title>Large-Scale Comparative Analyses of Tick Genomes Elucidate Their Genetic Diversity and Vector Capacities.</title>
        <authorList>
            <consortium name="Tick Genome and Microbiome Consortium (TIGMIC)"/>
            <person name="Jia N."/>
            <person name="Wang J."/>
            <person name="Shi W."/>
            <person name="Du L."/>
            <person name="Sun Y."/>
            <person name="Zhan W."/>
            <person name="Jiang J.F."/>
            <person name="Wang Q."/>
            <person name="Zhang B."/>
            <person name="Ji P."/>
            <person name="Bell-Sakyi L."/>
            <person name="Cui X.M."/>
            <person name="Yuan T.T."/>
            <person name="Jiang B.G."/>
            <person name="Yang W.F."/>
            <person name="Lam T.T."/>
            <person name="Chang Q.C."/>
            <person name="Ding S.J."/>
            <person name="Wang X.J."/>
            <person name="Zhu J.G."/>
            <person name="Ruan X.D."/>
            <person name="Zhao L."/>
            <person name="Wei J.T."/>
            <person name="Ye R.Z."/>
            <person name="Que T.C."/>
            <person name="Du C.H."/>
            <person name="Zhou Y.H."/>
            <person name="Cheng J.X."/>
            <person name="Dai P.F."/>
            <person name="Guo W.B."/>
            <person name="Han X.H."/>
            <person name="Huang E.J."/>
            <person name="Li L.F."/>
            <person name="Wei W."/>
            <person name="Gao Y.C."/>
            <person name="Liu J.Z."/>
            <person name="Shao H.Z."/>
            <person name="Wang X."/>
            <person name="Wang C.C."/>
            <person name="Yang T.C."/>
            <person name="Huo Q.B."/>
            <person name="Li W."/>
            <person name="Chen H.Y."/>
            <person name="Chen S.E."/>
            <person name="Zhou L.G."/>
            <person name="Ni X.B."/>
            <person name="Tian J.H."/>
            <person name="Sheng Y."/>
            <person name="Liu T."/>
            <person name="Pan Y.S."/>
            <person name="Xia L.Y."/>
            <person name="Li J."/>
            <person name="Zhao F."/>
            <person name="Cao W.C."/>
        </authorList>
    </citation>
    <scope>NUCLEOTIDE SEQUENCE [LARGE SCALE GENOMIC DNA]</scope>
    <source>
        <strain evidence="2">HaeL-2018</strain>
    </source>
</reference>
<protein>
    <submittedName>
        <fullName evidence="2">Uncharacterized protein</fullName>
    </submittedName>
</protein>
<evidence type="ECO:0000313" key="2">
    <source>
        <dbReference type="EMBL" id="KAH9384591.1"/>
    </source>
</evidence>